<feature type="repeat" description="ANK" evidence="1">
    <location>
        <begin position="130"/>
        <end position="162"/>
    </location>
</feature>
<dbReference type="PROSITE" id="PS50297">
    <property type="entry name" value="ANK_REP_REGION"/>
    <property type="match status" value="2"/>
</dbReference>
<dbReference type="PROSITE" id="PS50088">
    <property type="entry name" value="ANK_REPEAT"/>
    <property type="match status" value="3"/>
</dbReference>
<dbReference type="Pfam" id="PF12796">
    <property type="entry name" value="Ank_2"/>
    <property type="match status" value="3"/>
</dbReference>
<dbReference type="GeneID" id="105047117"/>
<keyword evidence="1" id="KW-0040">ANK repeat</keyword>
<dbReference type="SMART" id="SM00248">
    <property type="entry name" value="ANK"/>
    <property type="match status" value="9"/>
</dbReference>
<evidence type="ECO:0000313" key="3">
    <source>
        <dbReference type="Proteomes" id="UP000504607"/>
    </source>
</evidence>
<reference evidence="4" key="1">
    <citation type="submission" date="2025-08" db="UniProtKB">
        <authorList>
            <consortium name="RefSeq"/>
        </authorList>
    </citation>
    <scope>IDENTIFICATION</scope>
</reference>
<protein>
    <submittedName>
        <fullName evidence="4">Protein ACCELERATED CELL DEATH 6</fullName>
    </submittedName>
</protein>
<evidence type="ECO:0000313" key="4">
    <source>
        <dbReference type="RefSeq" id="XP_010924230.1"/>
    </source>
</evidence>
<dbReference type="Proteomes" id="UP000504607">
    <property type="component" value="Chromosome 6"/>
</dbReference>
<dbReference type="RefSeq" id="XP_010924230.1">
    <property type="nucleotide sequence ID" value="XM_010925928.2"/>
</dbReference>
<feature type="repeat" description="ANK" evidence="1">
    <location>
        <begin position="380"/>
        <end position="402"/>
    </location>
</feature>
<dbReference type="Pfam" id="PF00023">
    <property type="entry name" value="Ank"/>
    <property type="match status" value="1"/>
</dbReference>
<feature type="compositionally biased region" description="Basic and acidic residues" evidence="2">
    <location>
        <begin position="525"/>
        <end position="553"/>
    </location>
</feature>
<feature type="repeat" description="ANK" evidence="1">
    <location>
        <begin position="275"/>
        <end position="307"/>
    </location>
</feature>
<dbReference type="FunCoup" id="A0A6I9RCB1">
    <property type="interactions" value="235"/>
</dbReference>
<accession>A0A6I9RCB1</accession>
<dbReference type="Gene3D" id="1.25.40.20">
    <property type="entry name" value="Ankyrin repeat-containing domain"/>
    <property type="match status" value="1"/>
</dbReference>
<feature type="compositionally biased region" description="Low complexity" evidence="2">
    <location>
        <begin position="494"/>
        <end position="507"/>
    </location>
</feature>
<dbReference type="OrthoDB" id="1916412at2759"/>
<dbReference type="PANTHER" id="PTHR24121:SF21">
    <property type="entry name" value="ANKYRIN REPEAT FAMILY PROTEIN"/>
    <property type="match status" value="1"/>
</dbReference>
<dbReference type="InterPro" id="IPR036770">
    <property type="entry name" value="Ankyrin_rpt-contain_sf"/>
</dbReference>
<name>A0A6I9RCB1_ELAGV</name>
<feature type="non-terminal residue" evidence="4">
    <location>
        <position position="559"/>
    </location>
</feature>
<organism evidence="3 4">
    <name type="scientific">Elaeis guineensis var. tenera</name>
    <name type="common">Oil palm</name>
    <dbReference type="NCBI Taxonomy" id="51953"/>
    <lineage>
        <taxon>Eukaryota</taxon>
        <taxon>Viridiplantae</taxon>
        <taxon>Streptophyta</taxon>
        <taxon>Embryophyta</taxon>
        <taxon>Tracheophyta</taxon>
        <taxon>Spermatophyta</taxon>
        <taxon>Magnoliopsida</taxon>
        <taxon>Liliopsida</taxon>
        <taxon>Arecaceae</taxon>
        <taxon>Arecoideae</taxon>
        <taxon>Cocoseae</taxon>
        <taxon>Elaeidinae</taxon>
        <taxon>Elaeis</taxon>
    </lineage>
</organism>
<dbReference type="PANTHER" id="PTHR24121">
    <property type="entry name" value="NO MECHANORECEPTOR POTENTIAL C, ISOFORM D-RELATED"/>
    <property type="match status" value="1"/>
</dbReference>
<evidence type="ECO:0000256" key="2">
    <source>
        <dbReference type="SAM" id="MobiDB-lite"/>
    </source>
</evidence>
<keyword evidence="3" id="KW-1185">Reference proteome</keyword>
<dbReference type="KEGG" id="egu:105047117"/>
<dbReference type="InterPro" id="IPR002110">
    <property type="entry name" value="Ankyrin_rpt"/>
</dbReference>
<sequence>MDEAKAAVFGVPADALPITTKIVQTDSNLKDTRSEIQPLRTTMDLELCKEARSGDKNILCNLLPPEDASSKDPTEETPEGAAIQGNTSCLLKVTPEENTALHIIASRGHLEFAKEICRREISLLTAPNKRLDTPLHCAARVGNVEMVSYIIKLATEHDKENEVLRATNKENANALHEAAKYDRVDVANILMEKDPELASMLNCFEMSPLYLAMASRSLKVAKVLLQFSYWKEASPKSYAGPNKKTALHAAVLMSREITQDLLQRKPMLTKYADLLGRTPLHYAASNGDRHMAKLLLEQDSSTAYLADANGLFPIHIAASMENIPVVDQILKHCPDADELLDKGGKNFLHVAVKWKRLDLVRKIISEKPALRKLLNDQDNNGNTPLHTAVKNSDQGSVHFLLRDKIVYVNIINDDGFTPLDLAYEKLDEDLPFRTNSTEVCIASCLASIKACSSPQELHDLESGELSSDEAKEKPSGDDMFQERSSGNKAKRKPSASSQAKGKPSSSSKARRKQASSSKAKGNPSGDDKFKTSHQKKNDRFKEKSSRNEGDEIGRQVNLA</sequence>
<gene>
    <name evidence="4" type="primary">LOC105047117</name>
</gene>
<feature type="region of interest" description="Disordered" evidence="2">
    <location>
        <begin position="459"/>
        <end position="559"/>
    </location>
</feature>
<dbReference type="SUPFAM" id="SSF48403">
    <property type="entry name" value="Ankyrin repeat"/>
    <property type="match status" value="2"/>
</dbReference>
<evidence type="ECO:0000256" key="1">
    <source>
        <dbReference type="PROSITE-ProRule" id="PRU00023"/>
    </source>
</evidence>
<dbReference type="AlphaFoldDB" id="A0A6I9RCB1"/>
<dbReference type="InParanoid" id="A0A6I9RCB1"/>
<proteinExistence type="predicted"/>